<keyword evidence="1" id="KW-0175">Coiled coil</keyword>
<name>A0A553PAL6_TIGCA</name>
<feature type="coiled-coil region" evidence="1">
    <location>
        <begin position="14"/>
        <end position="72"/>
    </location>
</feature>
<evidence type="ECO:0000256" key="1">
    <source>
        <dbReference type="SAM" id="Coils"/>
    </source>
</evidence>
<keyword evidence="3" id="KW-1185">Reference proteome</keyword>
<dbReference type="Proteomes" id="UP000318571">
    <property type="component" value="Chromosome 2"/>
</dbReference>
<evidence type="ECO:0000313" key="3">
    <source>
        <dbReference type="Proteomes" id="UP000318571"/>
    </source>
</evidence>
<reference evidence="2 3" key="1">
    <citation type="journal article" date="2018" name="Nat. Ecol. Evol.">
        <title>Genomic signatures of mitonuclear coevolution across populations of Tigriopus californicus.</title>
        <authorList>
            <person name="Barreto F.S."/>
            <person name="Watson E.T."/>
            <person name="Lima T.G."/>
            <person name="Willett C.S."/>
            <person name="Edmands S."/>
            <person name="Li W."/>
            <person name="Burton R.S."/>
        </authorList>
    </citation>
    <scope>NUCLEOTIDE SEQUENCE [LARGE SCALE GENOMIC DNA]</scope>
    <source>
        <strain evidence="2 3">San Diego</strain>
    </source>
</reference>
<organism evidence="2 3">
    <name type="scientific">Tigriopus californicus</name>
    <name type="common">Marine copepod</name>
    <dbReference type="NCBI Taxonomy" id="6832"/>
    <lineage>
        <taxon>Eukaryota</taxon>
        <taxon>Metazoa</taxon>
        <taxon>Ecdysozoa</taxon>
        <taxon>Arthropoda</taxon>
        <taxon>Crustacea</taxon>
        <taxon>Multicrustacea</taxon>
        <taxon>Hexanauplia</taxon>
        <taxon>Copepoda</taxon>
        <taxon>Harpacticoida</taxon>
        <taxon>Harpacticidae</taxon>
        <taxon>Tigriopus</taxon>
    </lineage>
</organism>
<sequence>MEGPLSPDNVLEILDRLKRADLEIKQDVKKLQDLEKHTQERESLLLQKTQVLAEMETSLQIAKSRLNTLKAKDKLYRKQTRWVSEFQSRMKNDIDNHWREVQQMDRDLMKEKNIRHDILNEMKKGFFNLEGQNFG</sequence>
<protein>
    <submittedName>
        <fullName evidence="2">Uncharacterized protein</fullName>
    </submittedName>
</protein>
<proteinExistence type="predicted"/>
<evidence type="ECO:0000313" key="2">
    <source>
        <dbReference type="EMBL" id="TRY74716.1"/>
    </source>
</evidence>
<accession>A0A553PAL6</accession>
<gene>
    <name evidence="2" type="ORF">TCAL_09181</name>
</gene>
<dbReference type="AlphaFoldDB" id="A0A553PAL6"/>
<dbReference type="EMBL" id="VCGU01000005">
    <property type="protein sequence ID" value="TRY74716.1"/>
    <property type="molecule type" value="Genomic_DNA"/>
</dbReference>
<comment type="caution">
    <text evidence="2">The sequence shown here is derived from an EMBL/GenBank/DDBJ whole genome shotgun (WGS) entry which is preliminary data.</text>
</comment>